<gene>
    <name evidence="1" type="ORF">H5410_035396</name>
</gene>
<name>A0A9J5Y4J5_SOLCO</name>
<proteinExistence type="predicted"/>
<dbReference type="AlphaFoldDB" id="A0A9J5Y4J5"/>
<comment type="caution">
    <text evidence="1">The sequence shown here is derived from an EMBL/GenBank/DDBJ whole genome shotgun (WGS) entry which is preliminary data.</text>
</comment>
<dbReference type="PANTHER" id="PTHR37610">
    <property type="entry name" value="CCHC-TYPE DOMAIN-CONTAINING PROTEIN"/>
    <property type="match status" value="1"/>
</dbReference>
<protein>
    <submittedName>
        <fullName evidence="1">Uncharacterized protein</fullName>
    </submittedName>
</protein>
<evidence type="ECO:0000313" key="1">
    <source>
        <dbReference type="EMBL" id="KAG5594164.1"/>
    </source>
</evidence>
<accession>A0A9J5Y4J5</accession>
<sequence length="226" mass="26242">MVLLVCQQMKNKLDQWNLNNAKVIAWMLNSVHVDIAMGLRPFSLASEMWLHLRNVYQQRNLAREFEVKHNIVEYTQGDKMFLPFMPACSCSGLKEVLEERQRTRMVQFLMKLRYEFEFIRGSLLNRKVTLALDVVLAAILREETRLGTQAAIESMTLLVVALLAQKSTIGTLSGNTKRIVQCYECNDFGHIAANYPKKKFFCAYYKITGHHILDYRRCPNHSRLAH</sequence>
<reference evidence="1 2" key="1">
    <citation type="submission" date="2020-09" db="EMBL/GenBank/DDBJ databases">
        <title>De no assembly of potato wild relative species, Solanum commersonii.</title>
        <authorList>
            <person name="Cho K."/>
        </authorList>
    </citation>
    <scope>NUCLEOTIDE SEQUENCE [LARGE SCALE GENOMIC DNA]</scope>
    <source>
        <strain evidence="1">LZ3.2</strain>
        <tissue evidence="1">Leaf</tissue>
    </source>
</reference>
<dbReference type="EMBL" id="JACXVP010000007">
    <property type="protein sequence ID" value="KAG5594164.1"/>
    <property type="molecule type" value="Genomic_DNA"/>
</dbReference>
<organism evidence="1 2">
    <name type="scientific">Solanum commersonii</name>
    <name type="common">Commerson's wild potato</name>
    <name type="synonym">Commerson's nightshade</name>
    <dbReference type="NCBI Taxonomy" id="4109"/>
    <lineage>
        <taxon>Eukaryota</taxon>
        <taxon>Viridiplantae</taxon>
        <taxon>Streptophyta</taxon>
        <taxon>Embryophyta</taxon>
        <taxon>Tracheophyta</taxon>
        <taxon>Spermatophyta</taxon>
        <taxon>Magnoliopsida</taxon>
        <taxon>eudicotyledons</taxon>
        <taxon>Gunneridae</taxon>
        <taxon>Pentapetalae</taxon>
        <taxon>asterids</taxon>
        <taxon>lamiids</taxon>
        <taxon>Solanales</taxon>
        <taxon>Solanaceae</taxon>
        <taxon>Solanoideae</taxon>
        <taxon>Solaneae</taxon>
        <taxon>Solanum</taxon>
    </lineage>
</organism>
<dbReference type="Gene3D" id="4.10.60.10">
    <property type="entry name" value="Zinc finger, CCHC-type"/>
    <property type="match status" value="1"/>
</dbReference>
<dbReference type="PANTHER" id="PTHR37610:SF77">
    <property type="entry name" value="INTEGRASE CATALYTIC DOMAIN-CONTAINING PROTEIN"/>
    <property type="match status" value="1"/>
</dbReference>
<dbReference type="OrthoDB" id="1706811at2759"/>
<evidence type="ECO:0000313" key="2">
    <source>
        <dbReference type="Proteomes" id="UP000824120"/>
    </source>
</evidence>
<dbReference type="Proteomes" id="UP000824120">
    <property type="component" value="Chromosome 7"/>
</dbReference>
<keyword evidence="2" id="KW-1185">Reference proteome</keyword>